<dbReference type="PANTHER" id="PTHR35152">
    <property type="entry name" value="DOMAIN SIGNALLING PROTEIN, PUTATIVE (AFU_ORTHOLOGUE AFUA_5G11310)-RELATED"/>
    <property type="match status" value="1"/>
</dbReference>
<protein>
    <recommendedName>
        <fullName evidence="3">MHYT domain-containing protein</fullName>
    </recommendedName>
</protein>
<keyword evidence="2" id="KW-0472">Membrane</keyword>
<feature type="domain" description="MHYT" evidence="3">
    <location>
        <begin position="32"/>
        <end position="235"/>
    </location>
</feature>
<dbReference type="InParanoid" id="A0A1X2HDI7"/>
<evidence type="ECO:0000313" key="4">
    <source>
        <dbReference type="EMBL" id="ORY96859.1"/>
    </source>
</evidence>
<feature type="transmembrane region" description="Helical" evidence="2">
    <location>
        <begin position="108"/>
        <end position="133"/>
    </location>
</feature>
<feature type="transmembrane region" description="Helical" evidence="2">
    <location>
        <begin position="7"/>
        <end position="24"/>
    </location>
</feature>
<dbReference type="PANTHER" id="PTHR35152:SF1">
    <property type="entry name" value="DOMAIN SIGNALLING PROTEIN, PUTATIVE (AFU_ORTHOLOGUE AFUA_5G11310)-RELATED"/>
    <property type="match status" value="1"/>
</dbReference>
<evidence type="ECO:0000313" key="5">
    <source>
        <dbReference type="Proteomes" id="UP000242180"/>
    </source>
</evidence>
<dbReference type="OrthoDB" id="264015at2759"/>
<dbReference type="EMBL" id="MCGN01000005">
    <property type="protein sequence ID" value="ORY96859.1"/>
    <property type="molecule type" value="Genomic_DNA"/>
</dbReference>
<feature type="transmembrane region" description="Helical" evidence="2">
    <location>
        <begin position="177"/>
        <end position="199"/>
    </location>
</feature>
<reference evidence="4 5" key="1">
    <citation type="submission" date="2016-07" db="EMBL/GenBank/DDBJ databases">
        <title>Pervasive Adenine N6-methylation of Active Genes in Fungi.</title>
        <authorList>
            <consortium name="DOE Joint Genome Institute"/>
            <person name="Mondo S.J."/>
            <person name="Dannebaum R.O."/>
            <person name="Kuo R.C."/>
            <person name="Labutti K."/>
            <person name="Haridas S."/>
            <person name="Kuo A."/>
            <person name="Salamov A."/>
            <person name="Ahrendt S.R."/>
            <person name="Lipzen A."/>
            <person name="Sullivan W."/>
            <person name="Andreopoulos W.B."/>
            <person name="Clum A."/>
            <person name="Lindquist E."/>
            <person name="Daum C."/>
            <person name="Ramamoorthy G.K."/>
            <person name="Gryganskyi A."/>
            <person name="Culley D."/>
            <person name="Magnuson J.K."/>
            <person name="James T.Y."/>
            <person name="O'Malley M.A."/>
            <person name="Stajich J.E."/>
            <person name="Spatafora J.W."/>
            <person name="Visel A."/>
            <person name="Grigoriev I.V."/>
        </authorList>
    </citation>
    <scope>NUCLEOTIDE SEQUENCE [LARGE SCALE GENOMIC DNA]</scope>
    <source>
        <strain evidence="4 5">NRRL 2496</strain>
    </source>
</reference>
<dbReference type="Proteomes" id="UP000242180">
    <property type="component" value="Unassembled WGS sequence"/>
</dbReference>
<keyword evidence="5" id="KW-1185">Reference proteome</keyword>
<dbReference type="AlphaFoldDB" id="A0A1X2HDI7"/>
<proteinExistence type="predicted"/>
<evidence type="ECO:0000256" key="1">
    <source>
        <dbReference type="SAM" id="MobiDB-lite"/>
    </source>
</evidence>
<dbReference type="Pfam" id="PF03707">
    <property type="entry name" value="MHYT"/>
    <property type="match status" value="2"/>
</dbReference>
<keyword evidence="2" id="KW-0812">Transmembrane</keyword>
<dbReference type="PROSITE" id="PS50924">
    <property type="entry name" value="MHYT"/>
    <property type="match status" value="1"/>
</dbReference>
<evidence type="ECO:0000259" key="3">
    <source>
        <dbReference type="PROSITE" id="PS50924"/>
    </source>
</evidence>
<feature type="region of interest" description="Disordered" evidence="1">
    <location>
        <begin position="419"/>
        <end position="441"/>
    </location>
</feature>
<feature type="transmembrane region" description="Helical" evidence="2">
    <location>
        <begin position="36"/>
        <end position="55"/>
    </location>
</feature>
<comment type="caution">
    <text evidence="4">The sequence shown here is derived from an EMBL/GenBank/DDBJ whole genome shotgun (WGS) entry which is preliminary data.</text>
</comment>
<feature type="transmembrane region" description="Helical" evidence="2">
    <location>
        <begin position="67"/>
        <end position="88"/>
    </location>
</feature>
<feature type="compositionally biased region" description="Polar residues" evidence="1">
    <location>
        <begin position="815"/>
        <end position="831"/>
    </location>
</feature>
<keyword evidence="2" id="KW-1133">Transmembrane helix</keyword>
<feature type="compositionally biased region" description="Polar residues" evidence="1">
    <location>
        <begin position="754"/>
        <end position="767"/>
    </location>
</feature>
<dbReference type="OMA" id="GEDKHIF"/>
<name>A0A1X2HDI7_SYNRA</name>
<dbReference type="STRING" id="13706.A0A1X2HDI7"/>
<feature type="region of interest" description="Disordered" evidence="1">
    <location>
        <begin position="754"/>
        <end position="840"/>
    </location>
</feature>
<feature type="transmembrane region" description="Helical" evidence="2">
    <location>
        <begin position="145"/>
        <end position="171"/>
    </location>
</feature>
<feature type="transmembrane region" description="Helical" evidence="2">
    <location>
        <begin position="211"/>
        <end position="235"/>
    </location>
</feature>
<dbReference type="InterPro" id="IPR005330">
    <property type="entry name" value="MHYT_dom"/>
</dbReference>
<organism evidence="4 5">
    <name type="scientific">Syncephalastrum racemosum</name>
    <name type="common">Filamentous fungus</name>
    <dbReference type="NCBI Taxonomy" id="13706"/>
    <lineage>
        <taxon>Eukaryota</taxon>
        <taxon>Fungi</taxon>
        <taxon>Fungi incertae sedis</taxon>
        <taxon>Mucoromycota</taxon>
        <taxon>Mucoromycotina</taxon>
        <taxon>Mucoromycetes</taxon>
        <taxon>Mucorales</taxon>
        <taxon>Syncephalastraceae</taxon>
        <taxon>Syncephalastrum</taxon>
    </lineage>
</organism>
<gene>
    <name evidence="4" type="ORF">BCR43DRAFT_492392</name>
</gene>
<sequence length="903" mass="99324">MIIHYNASSFLSFSFPFSFILNLMDGPARQHFNAGFIVVSYLISVAGAMTTLELLMRRTHYKGLYNWFLLIAAALSMGGVGIWSMHFIGNNALSLAFDNDGNDNQYQLAYSAGYTFISLAVAVSCMFIAFAFVGITEEAHLVRIIASGVLAGGGIATMHYLGQFAIDFFILQYKTPYIAGAVVIACVALTAALCIFFKLREQWENQWYKRLGCSLLMALAVCGMHYTAMAGTVYYKPGDGMSPPTPAIQTGALIGIIVGIVVVACAVLLYVGIKSSYARMKRKRVWLARNSDHHRRLIIHSVMFDSGNKILVKTDGSLASSIVTEDFDRNCFSLNHSAFQRILEATNEVSNSTMEQDGFVEKYITAAKRLSEELKLSGSPSDLGVLSTIIIQSTTQPQKHTGSQRVTRKPTSVIRLLKQQQTAGDEEETVGTNSSGSEKSSRRFQILDDTHLFLVRKVHSTQYKDRLLAHGFRFAEPVFISRIIGNDLLVQPEQMMHYFDELQQLAESTIDASCKFTNQDLKNGVYVGLLGLMDDQSLIIDKHRPLSLPLVQLRTDDGEVWTAELGPEEKMCVFNLQSQSLLHVASMMNETTTVGTVDSTSEIIPSTSKPAAAGRLVSPIMGGRRHEHNMHQFMHALSAASRKLLDTSPFAKAVYGPIAKLHGEVIEVPAFTLTHGSCDLILFRAVATGVSASAINQNSIESFKCIPLRLWKSMASYATDQAVESYRSMCNRQKRKITGANTLTNQQRMYISTAIGNGSPTENNDPYTPTTPTIKSTTTTSSSSSSQAELPFPSLPPPPRLKKSKFAFSASPASIHSQESSSEINSPITPDSASSNATASSISQTISKKIGNKKKAKKAPAVELPVLLNLVPTQARFLWLDIMVDETYQLHIHHQTSHKHRLF</sequence>
<evidence type="ECO:0000256" key="2">
    <source>
        <dbReference type="SAM" id="Phobius"/>
    </source>
</evidence>
<feature type="transmembrane region" description="Helical" evidence="2">
    <location>
        <begin position="247"/>
        <end position="273"/>
    </location>
</feature>
<accession>A0A1X2HDI7</accession>
<feature type="compositionally biased region" description="Low complexity" evidence="1">
    <location>
        <begin position="768"/>
        <end position="792"/>
    </location>
</feature>